<dbReference type="Pfam" id="PF21413">
    <property type="entry name" value="SHQ1-like_CS"/>
    <property type="match status" value="1"/>
</dbReference>
<proteinExistence type="inferred from homology"/>
<dbReference type="GO" id="GO:0051082">
    <property type="term" value="F:unfolded protein binding"/>
    <property type="evidence" value="ECO:0007669"/>
    <property type="project" value="TreeGrafter"/>
</dbReference>
<organism evidence="5 6">
    <name type="scientific">Brachionus plicatilis</name>
    <name type="common">Marine rotifer</name>
    <name type="synonym">Brachionus muelleri</name>
    <dbReference type="NCBI Taxonomy" id="10195"/>
    <lineage>
        <taxon>Eukaryota</taxon>
        <taxon>Metazoa</taxon>
        <taxon>Spiralia</taxon>
        <taxon>Gnathifera</taxon>
        <taxon>Rotifera</taxon>
        <taxon>Eurotatoria</taxon>
        <taxon>Monogononta</taxon>
        <taxon>Pseudotrocha</taxon>
        <taxon>Ploima</taxon>
        <taxon>Brachionidae</taxon>
        <taxon>Brachionus</taxon>
    </lineage>
</organism>
<dbReference type="InterPro" id="IPR039742">
    <property type="entry name" value="Shq1"/>
</dbReference>
<comment type="caution">
    <text evidence="5">The sequence shown here is derived from an EMBL/GenBank/DDBJ whole genome shotgun (WGS) entry which is preliminary data.</text>
</comment>
<dbReference type="PANTHER" id="PTHR12967">
    <property type="entry name" value="PROTEIN SHQ1 HOMOLOG"/>
    <property type="match status" value="1"/>
</dbReference>
<dbReference type="Pfam" id="PF04925">
    <property type="entry name" value="SHQ1"/>
    <property type="match status" value="1"/>
</dbReference>
<evidence type="ECO:0000313" key="6">
    <source>
        <dbReference type="Proteomes" id="UP000276133"/>
    </source>
</evidence>
<sequence>MITPSFKLDQNDEYLFVNIRAPYANLNEVDLFVENNDLRFYCKPYYLRLNLPGNILENDDSGTYDFDEKIFKFKFIKENKGENFQGLDLLTKLLTPISKPKSNLIEEVSSSQENENEIDDNDEEGDIWYLEQNMPQDEIKISDIKYGFGQTKSNIFSKLSNDYYLIIDNPDPDNLSLEKRRELRLENENEKFDQDHYLADYFDDSEMINDSILKFEFEWKNGDFSQEEIDCLKNLPKKTFLLDKEQKFYAFLGLIDILYAYCYTNRINMGEKNVESGWTIAKLSSTLSWLDAFKSIEESMIASFRRSLCFPLYRNWKLSEACFKDLTNLLNQDTKVILKVLLEIREIFIDTDCRYILNDLYINDYLIWLQYVNKKKIESLAACLQKIKVSKDMIDFDLECIELAGRLALKDSGSGSSEESQDEENDQNNEDWCLEKDVKKLTIKTDEKPVKPLIEELN</sequence>
<evidence type="ECO:0000259" key="4">
    <source>
        <dbReference type="PROSITE" id="PS51203"/>
    </source>
</evidence>
<dbReference type="PANTHER" id="PTHR12967:SF0">
    <property type="entry name" value="PROTEIN SHQ1 HOMOLOG"/>
    <property type="match status" value="1"/>
</dbReference>
<dbReference type="PROSITE" id="PS51203">
    <property type="entry name" value="CS"/>
    <property type="match status" value="1"/>
</dbReference>
<evidence type="ECO:0000313" key="5">
    <source>
        <dbReference type="EMBL" id="RNA15731.1"/>
    </source>
</evidence>
<name>A0A3M7QX86_BRAPC</name>
<dbReference type="SUPFAM" id="SSF49764">
    <property type="entry name" value="HSP20-like chaperones"/>
    <property type="match status" value="1"/>
</dbReference>
<protein>
    <recommendedName>
        <fullName evidence="2">Protein SHQ1 homolog</fullName>
    </recommendedName>
</protein>
<feature type="domain" description="CS" evidence="4">
    <location>
        <begin position="1"/>
        <end position="88"/>
    </location>
</feature>
<evidence type="ECO:0000256" key="3">
    <source>
        <dbReference type="SAM" id="MobiDB-lite"/>
    </source>
</evidence>
<keyword evidence="6" id="KW-1185">Reference proteome</keyword>
<dbReference type="GO" id="GO:0000493">
    <property type="term" value="P:box H/ACA snoRNP assembly"/>
    <property type="evidence" value="ECO:0007669"/>
    <property type="project" value="InterPro"/>
</dbReference>
<dbReference type="InterPro" id="IPR007009">
    <property type="entry name" value="Shq1_C"/>
</dbReference>
<dbReference type="EMBL" id="REGN01004896">
    <property type="protein sequence ID" value="RNA15731.1"/>
    <property type="molecule type" value="Genomic_DNA"/>
</dbReference>
<gene>
    <name evidence="5" type="ORF">BpHYR1_039353</name>
</gene>
<reference evidence="5 6" key="1">
    <citation type="journal article" date="2018" name="Sci. Rep.">
        <title>Genomic signatures of local adaptation to the degree of environmental predictability in rotifers.</title>
        <authorList>
            <person name="Franch-Gras L."/>
            <person name="Hahn C."/>
            <person name="Garcia-Roger E.M."/>
            <person name="Carmona M.J."/>
            <person name="Serra M."/>
            <person name="Gomez A."/>
        </authorList>
    </citation>
    <scope>NUCLEOTIDE SEQUENCE [LARGE SCALE GENOMIC DNA]</scope>
    <source>
        <strain evidence="5">HYR1</strain>
    </source>
</reference>
<evidence type="ECO:0000256" key="1">
    <source>
        <dbReference type="ARBA" id="ARBA00005607"/>
    </source>
</evidence>
<dbReference type="InterPro" id="IPR008978">
    <property type="entry name" value="HSP20-like_chaperone"/>
</dbReference>
<dbReference type="GO" id="GO:0005737">
    <property type="term" value="C:cytoplasm"/>
    <property type="evidence" value="ECO:0007669"/>
    <property type="project" value="TreeGrafter"/>
</dbReference>
<accession>A0A3M7QX86</accession>
<feature type="compositionally biased region" description="Acidic residues" evidence="3">
    <location>
        <begin position="419"/>
        <end position="429"/>
    </location>
</feature>
<dbReference type="OrthoDB" id="73639at2759"/>
<evidence type="ECO:0000256" key="2">
    <source>
        <dbReference type="ARBA" id="ARBA00013750"/>
    </source>
</evidence>
<dbReference type="AlphaFoldDB" id="A0A3M7QX86"/>
<dbReference type="InterPro" id="IPR007052">
    <property type="entry name" value="CS_dom"/>
</dbReference>
<dbReference type="Proteomes" id="UP000276133">
    <property type="component" value="Unassembled WGS sequence"/>
</dbReference>
<dbReference type="GO" id="GO:0005654">
    <property type="term" value="C:nucleoplasm"/>
    <property type="evidence" value="ECO:0007669"/>
    <property type="project" value="TreeGrafter"/>
</dbReference>
<dbReference type="InterPro" id="IPR048696">
    <property type="entry name" value="SHQ1-like_CS"/>
</dbReference>
<comment type="similarity">
    <text evidence="1">Belongs to the SHQ1 family.</text>
</comment>
<feature type="region of interest" description="Disordered" evidence="3">
    <location>
        <begin position="411"/>
        <end position="432"/>
    </location>
</feature>
<dbReference type="STRING" id="10195.A0A3M7QX86"/>
<dbReference type="Gene3D" id="2.60.40.790">
    <property type="match status" value="1"/>
</dbReference>